<accession>A0A0G4H7S4</accession>
<evidence type="ECO:0000256" key="1">
    <source>
        <dbReference type="SAM" id="MobiDB-lite"/>
    </source>
</evidence>
<protein>
    <recommendedName>
        <fullName evidence="4">Reelin domain-containing protein</fullName>
    </recommendedName>
</protein>
<evidence type="ECO:0000313" key="2">
    <source>
        <dbReference type="EMBL" id="CEM39814.1"/>
    </source>
</evidence>
<dbReference type="EMBL" id="CDMY01001052">
    <property type="protein sequence ID" value="CEM39814.1"/>
    <property type="molecule type" value="Genomic_DNA"/>
</dbReference>
<gene>
    <name evidence="2" type="ORF">Vbra_19785</name>
</gene>
<dbReference type="InParanoid" id="A0A0G4H7S4"/>
<evidence type="ECO:0008006" key="4">
    <source>
        <dbReference type="Google" id="ProtNLM"/>
    </source>
</evidence>
<dbReference type="Proteomes" id="UP000041254">
    <property type="component" value="Unassembled WGS sequence"/>
</dbReference>
<feature type="region of interest" description="Disordered" evidence="1">
    <location>
        <begin position="171"/>
        <end position="198"/>
    </location>
</feature>
<dbReference type="AlphaFoldDB" id="A0A0G4H7S4"/>
<name>A0A0G4H7S4_VITBC</name>
<reference evidence="2 3" key="1">
    <citation type="submission" date="2014-11" db="EMBL/GenBank/DDBJ databases">
        <authorList>
            <person name="Zhu J."/>
            <person name="Qi W."/>
            <person name="Song R."/>
        </authorList>
    </citation>
    <scope>NUCLEOTIDE SEQUENCE [LARGE SCALE GENOMIC DNA]</scope>
</reference>
<evidence type="ECO:0000313" key="3">
    <source>
        <dbReference type="Proteomes" id="UP000041254"/>
    </source>
</evidence>
<proteinExistence type="predicted"/>
<keyword evidence="3" id="KW-1185">Reference proteome</keyword>
<sequence>MISDPEQSPRLLRRITLALRCQSLAGWAGPEWDVDIANGRASRLFPPPHRIASHIAARSIALHPFPKPHTMSFSTHIAMIVILGCIAAASAYPRMAGSCVAPNSGPVHRAVPTDLPQAFTIDITPTIGRDGFEINVSGEPYKGVMMVSEAGEFFITEEAYSQLQYISCPAGEDDSVPAPSGEATSAVSHNSAEEKTSTSVLLDTTGVEAGTSFNVTITLLTAKDGEWYQVKETITA</sequence>
<dbReference type="VEuPathDB" id="CryptoDB:Vbra_19785"/>
<organism evidence="2 3">
    <name type="scientific">Vitrella brassicaformis (strain CCMP3155)</name>
    <dbReference type="NCBI Taxonomy" id="1169540"/>
    <lineage>
        <taxon>Eukaryota</taxon>
        <taxon>Sar</taxon>
        <taxon>Alveolata</taxon>
        <taxon>Colpodellida</taxon>
        <taxon>Vitrellaceae</taxon>
        <taxon>Vitrella</taxon>
    </lineage>
</organism>